<evidence type="ECO:0000313" key="1">
    <source>
        <dbReference type="Ensembl" id="ENSECRP00000029827.1"/>
    </source>
</evidence>
<sequence length="66" mass="7636">MQPVFSLSLCLSVVRTQQLEEALHFHEYTRESSELEEWIAQQCQIAASEDYGNNYEHKSALDGMPF</sequence>
<organism evidence="1 2">
    <name type="scientific">Erpetoichthys calabaricus</name>
    <name type="common">Rope fish</name>
    <name type="synonym">Calamoichthys calabaricus</name>
    <dbReference type="NCBI Taxonomy" id="27687"/>
    <lineage>
        <taxon>Eukaryota</taxon>
        <taxon>Metazoa</taxon>
        <taxon>Chordata</taxon>
        <taxon>Craniata</taxon>
        <taxon>Vertebrata</taxon>
        <taxon>Euteleostomi</taxon>
        <taxon>Actinopterygii</taxon>
        <taxon>Polypteriformes</taxon>
        <taxon>Polypteridae</taxon>
        <taxon>Erpetoichthys</taxon>
    </lineage>
</organism>
<dbReference type="Ensembl" id="ENSECRT00000030461.1">
    <property type="protein sequence ID" value="ENSECRP00000029827.1"/>
    <property type="gene ID" value="ENSECRG00000020256.1"/>
</dbReference>
<dbReference type="SUPFAM" id="SSF46966">
    <property type="entry name" value="Spectrin repeat"/>
    <property type="match status" value="1"/>
</dbReference>
<keyword evidence="2" id="KW-1185">Reference proteome</keyword>
<dbReference type="AlphaFoldDB" id="A0A8C4TB27"/>
<proteinExistence type="predicted"/>
<accession>A0A8C4TB27</accession>
<reference evidence="1" key="1">
    <citation type="submission" date="2021-06" db="EMBL/GenBank/DDBJ databases">
        <authorList>
            <consortium name="Wellcome Sanger Institute Data Sharing"/>
        </authorList>
    </citation>
    <scope>NUCLEOTIDE SEQUENCE [LARGE SCALE GENOMIC DNA]</scope>
</reference>
<protein>
    <submittedName>
        <fullName evidence="1">Uncharacterized protein</fullName>
    </submittedName>
</protein>
<dbReference type="Gene3D" id="1.20.58.60">
    <property type="match status" value="1"/>
</dbReference>
<evidence type="ECO:0000313" key="2">
    <source>
        <dbReference type="Proteomes" id="UP000694620"/>
    </source>
</evidence>
<name>A0A8C4TB27_ERPCA</name>
<reference evidence="1" key="2">
    <citation type="submission" date="2025-08" db="UniProtKB">
        <authorList>
            <consortium name="Ensembl"/>
        </authorList>
    </citation>
    <scope>IDENTIFICATION</scope>
</reference>
<reference evidence="1" key="3">
    <citation type="submission" date="2025-09" db="UniProtKB">
        <authorList>
            <consortium name="Ensembl"/>
        </authorList>
    </citation>
    <scope>IDENTIFICATION</scope>
</reference>
<dbReference type="Proteomes" id="UP000694620">
    <property type="component" value="Chromosome 16"/>
</dbReference>